<dbReference type="AlphaFoldDB" id="A0A316EX67"/>
<reference evidence="1 2" key="1">
    <citation type="submission" date="2018-05" db="EMBL/GenBank/DDBJ databases">
        <title>Genomic Encyclopedia of Type Strains, Phase IV (KMG-V): Genome sequencing to study the core and pangenomes of soil and plant-associated prokaryotes.</title>
        <authorList>
            <person name="Whitman W."/>
        </authorList>
    </citation>
    <scope>NUCLEOTIDE SEQUENCE [LARGE SCALE GENOMIC DNA]</scope>
    <source>
        <strain evidence="1 2">SLV-132</strain>
    </source>
</reference>
<name>A0A316EX67_9BURK</name>
<keyword evidence="2" id="KW-1185">Reference proteome</keyword>
<dbReference type="EMBL" id="QGGT01000001">
    <property type="protein sequence ID" value="PWK37314.1"/>
    <property type="molecule type" value="Genomic_DNA"/>
</dbReference>
<proteinExistence type="predicted"/>
<comment type="caution">
    <text evidence="1">The sequence shown here is derived from an EMBL/GenBank/DDBJ whole genome shotgun (WGS) entry which is preliminary data.</text>
</comment>
<accession>A0A316EX67</accession>
<organism evidence="1 2">
    <name type="scientific">Cupriavidus plantarum</name>
    <dbReference type="NCBI Taxonomy" id="942865"/>
    <lineage>
        <taxon>Bacteria</taxon>
        <taxon>Pseudomonadati</taxon>
        <taxon>Pseudomonadota</taxon>
        <taxon>Betaproteobacteria</taxon>
        <taxon>Burkholderiales</taxon>
        <taxon>Burkholderiaceae</taxon>
        <taxon>Cupriavidus</taxon>
    </lineage>
</organism>
<gene>
    <name evidence="1" type="ORF">C7419_1011196</name>
</gene>
<dbReference type="Proteomes" id="UP000245754">
    <property type="component" value="Unassembled WGS sequence"/>
</dbReference>
<evidence type="ECO:0000313" key="1">
    <source>
        <dbReference type="EMBL" id="PWK37314.1"/>
    </source>
</evidence>
<protein>
    <submittedName>
        <fullName evidence="1">Uncharacterized protein</fullName>
    </submittedName>
</protein>
<dbReference type="RefSeq" id="WP_146208386.1">
    <property type="nucleotide sequence ID" value="NZ_QGGT01000001.1"/>
</dbReference>
<evidence type="ECO:0000313" key="2">
    <source>
        <dbReference type="Proteomes" id="UP000245754"/>
    </source>
</evidence>
<sequence length="181" mass="19840">MAVAIAALSLAMLAGCTLPLYKPNGETARQARLRVKVMDMYAYPATYIVFVTHDTEPKRQLLAFFQKPWMGMGKQPKESERIGMPDSTNRDTNMEVIERFVSADVPLPLLIEARLDGQTLCGAEGQFTPLPGHDYEIVISLVGTSLGGNGRCGLLAYELQPGNGPDNRTPHMLQPLAISKH</sequence>